<evidence type="ECO:0000313" key="9">
    <source>
        <dbReference type="EMBL" id="MBP1856402.1"/>
    </source>
</evidence>
<feature type="domain" description="HTH marR-type" evidence="8">
    <location>
        <begin position="12"/>
        <end position="147"/>
    </location>
</feature>
<name>A0ABS4EEM8_9FIRM</name>
<accession>A0ABS4EEM8</accession>
<dbReference type="Proteomes" id="UP000767291">
    <property type="component" value="Unassembled WGS sequence"/>
</dbReference>
<dbReference type="InterPro" id="IPR036388">
    <property type="entry name" value="WH-like_DNA-bd_sf"/>
</dbReference>
<evidence type="ECO:0000256" key="2">
    <source>
        <dbReference type="ARBA" id="ARBA00023015"/>
    </source>
</evidence>
<evidence type="ECO:0000256" key="7">
    <source>
        <dbReference type="ARBA" id="ARBA00047207"/>
    </source>
</evidence>
<evidence type="ECO:0000256" key="1">
    <source>
        <dbReference type="ARBA" id="ARBA00004496"/>
    </source>
</evidence>
<dbReference type="Pfam" id="PF22381">
    <property type="entry name" value="Staph_reg_Sar_Rot"/>
    <property type="match status" value="1"/>
</dbReference>
<keyword evidence="3 9" id="KW-0238">DNA-binding</keyword>
<sequence>MKTNNNSYGEKNDLNLKTLIAVTRSANKLNRRSNTIFRNHGLSTMQFAVLEVLYHKGDLRIGEIIEKILATGGNMTVVINNLVKEGMVEKCTDPNDSRSNIIHLTDKGKDKIEEIFPEHLLDLNEFLKDISFEEKHILIDILKKLGV</sequence>
<dbReference type="InterPro" id="IPR000835">
    <property type="entry name" value="HTH_MarR-typ"/>
</dbReference>
<comment type="subcellular location">
    <subcellularLocation>
        <location evidence="1">Cytoplasm</location>
    </subcellularLocation>
</comment>
<comment type="caution">
    <text evidence="9">The sequence shown here is derived from an EMBL/GenBank/DDBJ whole genome shotgun (WGS) entry which is preliminary data.</text>
</comment>
<comment type="similarity">
    <text evidence="5">Belongs to the SarZ family.</text>
</comment>
<gene>
    <name evidence="9" type="ORF">J2Z43_002854</name>
</gene>
<dbReference type="InterPro" id="IPR036390">
    <property type="entry name" value="WH_DNA-bd_sf"/>
</dbReference>
<proteinExistence type="inferred from homology"/>
<evidence type="ECO:0000256" key="3">
    <source>
        <dbReference type="ARBA" id="ARBA00023125"/>
    </source>
</evidence>
<organism evidence="9 10">
    <name type="scientific">Metaclostridioides mangenotii</name>
    <dbReference type="NCBI Taxonomy" id="1540"/>
    <lineage>
        <taxon>Bacteria</taxon>
        <taxon>Bacillati</taxon>
        <taxon>Bacillota</taxon>
        <taxon>Clostridia</taxon>
        <taxon>Peptostreptococcales</taxon>
        <taxon>Peptostreptococcaceae</taxon>
        <taxon>Metaclostridioides</taxon>
    </lineage>
</organism>
<evidence type="ECO:0000256" key="4">
    <source>
        <dbReference type="ARBA" id="ARBA00023163"/>
    </source>
</evidence>
<dbReference type="PRINTS" id="PR00598">
    <property type="entry name" value="HTHMARR"/>
</dbReference>
<evidence type="ECO:0000313" key="10">
    <source>
        <dbReference type="Proteomes" id="UP000767291"/>
    </source>
</evidence>
<dbReference type="PROSITE" id="PS50995">
    <property type="entry name" value="HTH_MARR_2"/>
    <property type="match status" value="1"/>
</dbReference>
<dbReference type="PANTHER" id="PTHR42756">
    <property type="entry name" value="TRANSCRIPTIONAL REGULATOR, MARR"/>
    <property type="match status" value="1"/>
</dbReference>
<dbReference type="SMART" id="SM00347">
    <property type="entry name" value="HTH_MARR"/>
    <property type="match status" value="1"/>
</dbReference>
<dbReference type="InterPro" id="IPR055166">
    <property type="entry name" value="Transc_reg_Sar_Rot_HTH"/>
</dbReference>
<dbReference type="RefSeq" id="WP_209457712.1">
    <property type="nucleotide sequence ID" value="NZ_BAAACS010000005.1"/>
</dbReference>
<keyword evidence="10" id="KW-1185">Reference proteome</keyword>
<keyword evidence="2" id="KW-0805">Transcription regulation</keyword>
<evidence type="ECO:0000259" key="8">
    <source>
        <dbReference type="PROSITE" id="PS50995"/>
    </source>
</evidence>
<keyword evidence="4" id="KW-0804">Transcription</keyword>
<reference evidence="9 10" key="1">
    <citation type="submission" date="2021-03" db="EMBL/GenBank/DDBJ databases">
        <title>Genomic Encyclopedia of Type Strains, Phase IV (KMG-IV): sequencing the most valuable type-strain genomes for metagenomic binning, comparative biology and taxonomic classification.</title>
        <authorList>
            <person name="Goeker M."/>
        </authorList>
    </citation>
    <scope>NUCLEOTIDE SEQUENCE [LARGE SCALE GENOMIC DNA]</scope>
    <source>
        <strain evidence="9 10">DSM 1289</strain>
    </source>
</reference>
<evidence type="ECO:0000256" key="6">
    <source>
        <dbReference type="ARBA" id="ARBA00047188"/>
    </source>
</evidence>
<dbReference type="SUPFAM" id="SSF46785">
    <property type="entry name" value="Winged helix' DNA-binding domain"/>
    <property type="match status" value="1"/>
</dbReference>
<protein>
    <recommendedName>
        <fullName evidence="6">HTH-type transcriptional regulator SarZ</fullName>
    </recommendedName>
    <alternativeName>
        <fullName evidence="7">Staphylococcal accessory regulator Z</fullName>
    </alternativeName>
</protein>
<dbReference type="EMBL" id="JAGGJX010000008">
    <property type="protein sequence ID" value="MBP1856402.1"/>
    <property type="molecule type" value="Genomic_DNA"/>
</dbReference>
<dbReference type="PANTHER" id="PTHR42756:SF1">
    <property type="entry name" value="TRANSCRIPTIONAL REPRESSOR OF EMRAB OPERON"/>
    <property type="match status" value="1"/>
</dbReference>
<dbReference type="GO" id="GO:0003677">
    <property type="term" value="F:DNA binding"/>
    <property type="evidence" value="ECO:0007669"/>
    <property type="project" value="UniProtKB-KW"/>
</dbReference>
<dbReference type="Gene3D" id="1.10.10.10">
    <property type="entry name" value="Winged helix-like DNA-binding domain superfamily/Winged helix DNA-binding domain"/>
    <property type="match status" value="1"/>
</dbReference>
<evidence type="ECO:0000256" key="5">
    <source>
        <dbReference type="ARBA" id="ARBA00046337"/>
    </source>
</evidence>